<dbReference type="Proteomes" id="UP000549517">
    <property type="component" value="Unassembled WGS sequence"/>
</dbReference>
<dbReference type="InterPro" id="IPR007061">
    <property type="entry name" value="MST-like"/>
</dbReference>
<evidence type="ECO:0000256" key="1">
    <source>
        <dbReference type="SAM" id="MobiDB-lite"/>
    </source>
</evidence>
<gene>
    <name evidence="2" type="ORF">HLA91_10560</name>
</gene>
<dbReference type="SUPFAM" id="SSF109854">
    <property type="entry name" value="DinB/YfiT-like putative metalloenzymes"/>
    <property type="match status" value="1"/>
</dbReference>
<dbReference type="Gene3D" id="1.20.120.450">
    <property type="entry name" value="dinb family like domain"/>
    <property type="match status" value="1"/>
</dbReference>
<sequence>MAPPAAAHAAGTVDDDPGRAAHPHGLRRGLLVRPPCGRPPAAPWDTAPWEDSSDWDWDLAAEIPAAEARALFTDTAARSRGITAGITDLSAPVAAPPREGEPWSIRWMLVHMIEEYNRHLGHADLIREHLDGSTGD</sequence>
<reference evidence="2 3" key="1">
    <citation type="submission" date="2020-05" db="EMBL/GenBank/DDBJ databases">
        <title>MicrobeNet Type strains.</title>
        <authorList>
            <person name="Nicholson A.C."/>
        </authorList>
    </citation>
    <scope>NUCLEOTIDE SEQUENCE [LARGE SCALE GENOMIC DNA]</scope>
    <source>
        <strain evidence="2 3">CCUG 46604</strain>
    </source>
</reference>
<organism evidence="2 3">
    <name type="scientific">Brevibacterium luteolum</name>
    <dbReference type="NCBI Taxonomy" id="199591"/>
    <lineage>
        <taxon>Bacteria</taxon>
        <taxon>Bacillati</taxon>
        <taxon>Actinomycetota</taxon>
        <taxon>Actinomycetes</taxon>
        <taxon>Micrococcales</taxon>
        <taxon>Brevibacteriaceae</taxon>
        <taxon>Brevibacterium</taxon>
    </lineage>
</organism>
<dbReference type="AlphaFoldDB" id="A0A849ASI5"/>
<evidence type="ECO:0000313" key="3">
    <source>
        <dbReference type="Proteomes" id="UP000549517"/>
    </source>
</evidence>
<name>A0A849ASI5_9MICO</name>
<proteinExistence type="predicted"/>
<dbReference type="EMBL" id="JABEMC010000006">
    <property type="protein sequence ID" value="NNG79807.1"/>
    <property type="molecule type" value="Genomic_DNA"/>
</dbReference>
<dbReference type="RefSeq" id="WP_170274642.1">
    <property type="nucleotide sequence ID" value="NZ_BAAAKH010000010.1"/>
</dbReference>
<feature type="region of interest" description="Disordered" evidence="1">
    <location>
        <begin position="1"/>
        <end position="50"/>
    </location>
</feature>
<accession>A0A849ASI5</accession>
<dbReference type="Pfam" id="PF04978">
    <property type="entry name" value="MST"/>
    <property type="match status" value="1"/>
</dbReference>
<protein>
    <submittedName>
        <fullName evidence="2">DUF664 domain-containing protein</fullName>
    </submittedName>
</protein>
<comment type="caution">
    <text evidence="2">The sequence shown here is derived from an EMBL/GenBank/DDBJ whole genome shotgun (WGS) entry which is preliminary data.</text>
</comment>
<feature type="compositionally biased region" description="Low complexity" evidence="1">
    <location>
        <begin position="1"/>
        <end position="10"/>
    </location>
</feature>
<evidence type="ECO:0000313" key="2">
    <source>
        <dbReference type="EMBL" id="NNG79807.1"/>
    </source>
</evidence>
<dbReference type="InterPro" id="IPR034660">
    <property type="entry name" value="DinB/YfiT-like"/>
</dbReference>